<protein>
    <submittedName>
        <fullName evidence="2">Uncharacterized protein</fullName>
    </submittedName>
</protein>
<dbReference type="GeneID" id="54470277"/>
<proteinExistence type="predicted"/>
<keyword evidence="1" id="KW-1133">Transmembrane helix</keyword>
<evidence type="ECO:0000256" key="1">
    <source>
        <dbReference type="SAM" id="Phobius"/>
    </source>
</evidence>
<name>A0A6A6PVW9_9PEZI</name>
<keyword evidence="3" id="KW-1185">Reference proteome</keyword>
<evidence type="ECO:0000313" key="3">
    <source>
        <dbReference type="Proteomes" id="UP000799767"/>
    </source>
</evidence>
<dbReference type="RefSeq" id="XP_033590486.1">
    <property type="nucleotide sequence ID" value="XM_033729275.1"/>
</dbReference>
<reference evidence="2" key="1">
    <citation type="journal article" date="2020" name="Stud. Mycol.">
        <title>101 Dothideomycetes genomes: a test case for predicting lifestyles and emergence of pathogens.</title>
        <authorList>
            <person name="Haridas S."/>
            <person name="Albert R."/>
            <person name="Binder M."/>
            <person name="Bloem J."/>
            <person name="Labutti K."/>
            <person name="Salamov A."/>
            <person name="Andreopoulos B."/>
            <person name="Baker S."/>
            <person name="Barry K."/>
            <person name="Bills G."/>
            <person name="Bluhm B."/>
            <person name="Cannon C."/>
            <person name="Castanera R."/>
            <person name="Culley D."/>
            <person name="Daum C."/>
            <person name="Ezra D."/>
            <person name="Gonzalez J."/>
            <person name="Henrissat B."/>
            <person name="Kuo A."/>
            <person name="Liang C."/>
            <person name="Lipzen A."/>
            <person name="Lutzoni F."/>
            <person name="Magnuson J."/>
            <person name="Mondo S."/>
            <person name="Nolan M."/>
            <person name="Ohm R."/>
            <person name="Pangilinan J."/>
            <person name="Park H.-J."/>
            <person name="Ramirez L."/>
            <person name="Alfaro M."/>
            <person name="Sun H."/>
            <person name="Tritt A."/>
            <person name="Yoshinaga Y."/>
            <person name="Zwiers L.-H."/>
            <person name="Turgeon B."/>
            <person name="Goodwin S."/>
            <person name="Spatafora J."/>
            <person name="Crous P."/>
            <person name="Grigoriev I."/>
        </authorList>
    </citation>
    <scope>NUCLEOTIDE SEQUENCE</scope>
    <source>
        <strain evidence="2">CBS 113389</strain>
    </source>
</reference>
<gene>
    <name evidence="2" type="ORF">BDY17DRAFT_117663</name>
</gene>
<accession>A0A6A6PVW9</accession>
<dbReference type="Proteomes" id="UP000799767">
    <property type="component" value="Unassembled WGS sequence"/>
</dbReference>
<dbReference type="EMBL" id="MU001634">
    <property type="protein sequence ID" value="KAF2483916.1"/>
    <property type="molecule type" value="Genomic_DNA"/>
</dbReference>
<feature type="transmembrane region" description="Helical" evidence="1">
    <location>
        <begin position="59"/>
        <end position="85"/>
    </location>
</feature>
<sequence>MNEAAQWVAQDPSRPVGCMLCPPSHPRLARLPARISFSSAAGRLNYPMLVTARAIRRRAWWFVFSPAYLSLSLLSISSFASSSLLRRLGLRQSRCALSLLGFDLVSPLPSSLATLLSPLKTTFSDVQSRALIPFPRCCEDRLPCSMKVQL</sequence>
<keyword evidence="1" id="KW-0812">Transmembrane</keyword>
<evidence type="ECO:0000313" key="2">
    <source>
        <dbReference type="EMBL" id="KAF2483916.1"/>
    </source>
</evidence>
<dbReference type="AlphaFoldDB" id="A0A6A6PVW9"/>
<keyword evidence="1" id="KW-0472">Membrane</keyword>
<organism evidence="2 3">
    <name type="scientific">Neohortaea acidophila</name>
    <dbReference type="NCBI Taxonomy" id="245834"/>
    <lineage>
        <taxon>Eukaryota</taxon>
        <taxon>Fungi</taxon>
        <taxon>Dikarya</taxon>
        <taxon>Ascomycota</taxon>
        <taxon>Pezizomycotina</taxon>
        <taxon>Dothideomycetes</taxon>
        <taxon>Dothideomycetidae</taxon>
        <taxon>Mycosphaerellales</taxon>
        <taxon>Teratosphaeriaceae</taxon>
        <taxon>Neohortaea</taxon>
    </lineage>
</organism>